<dbReference type="PANTHER" id="PTHR31739:SF3">
    <property type="entry name" value="ENT-KAUR-16-ENE SYNTHASE, CHLOROPLASTIC"/>
    <property type="match status" value="1"/>
</dbReference>
<dbReference type="Gene3D" id="1.50.10.130">
    <property type="entry name" value="Terpene synthase, N-terminal domain"/>
    <property type="match status" value="1"/>
</dbReference>
<dbReference type="Pfam" id="PF03936">
    <property type="entry name" value="Terpene_synth_C"/>
    <property type="match status" value="1"/>
</dbReference>
<dbReference type="AlphaFoldDB" id="A0AAN8ZRP0"/>
<evidence type="ECO:0000313" key="8">
    <source>
        <dbReference type="Proteomes" id="UP001370490"/>
    </source>
</evidence>
<feature type="domain" description="Terpene synthase metal-binding" evidence="6">
    <location>
        <begin position="472"/>
        <end position="696"/>
    </location>
</feature>
<dbReference type="InterPro" id="IPR008930">
    <property type="entry name" value="Terpenoid_cyclase/PrenylTrfase"/>
</dbReference>
<proteinExistence type="predicted"/>
<dbReference type="InterPro" id="IPR008949">
    <property type="entry name" value="Isoprenoid_synthase_dom_sf"/>
</dbReference>
<dbReference type="SUPFAM" id="SSF48576">
    <property type="entry name" value="Terpenoid synthases"/>
    <property type="match status" value="1"/>
</dbReference>
<comment type="caution">
    <text evidence="7">The sequence shown here is derived from an EMBL/GenBank/DDBJ whole genome shotgun (WGS) entry which is preliminary data.</text>
</comment>
<evidence type="ECO:0000313" key="7">
    <source>
        <dbReference type="EMBL" id="KAK6947192.1"/>
    </source>
</evidence>
<dbReference type="Proteomes" id="UP001370490">
    <property type="component" value="Unassembled WGS sequence"/>
</dbReference>
<name>A0AAN8ZRP0_9MAGN</name>
<keyword evidence="2" id="KW-0479">Metal-binding</keyword>
<evidence type="ECO:0000259" key="5">
    <source>
        <dbReference type="Pfam" id="PF01397"/>
    </source>
</evidence>
<dbReference type="SUPFAM" id="SSF48239">
    <property type="entry name" value="Terpenoid cyclases/Protein prenyltransferases"/>
    <property type="match status" value="2"/>
</dbReference>
<gene>
    <name evidence="7" type="ORF">RJ641_000665</name>
</gene>
<keyword evidence="4" id="KW-0456">Lyase</keyword>
<evidence type="ECO:0000259" key="6">
    <source>
        <dbReference type="Pfam" id="PF03936"/>
    </source>
</evidence>
<dbReference type="SFLD" id="SFLDG01014">
    <property type="entry name" value="Terpene_Cyclase_Like_1_N-term"/>
    <property type="match status" value="1"/>
</dbReference>
<keyword evidence="8" id="KW-1185">Reference proteome</keyword>
<dbReference type="GO" id="GO:0009507">
    <property type="term" value="C:chloroplast"/>
    <property type="evidence" value="ECO:0007669"/>
    <property type="project" value="TreeGrafter"/>
</dbReference>
<dbReference type="GO" id="GO:0009686">
    <property type="term" value="P:gibberellin biosynthetic process"/>
    <property type="evidence" value="ECO:0007669"/>
    <property type="project" value="TreeGrafter"/>
</dbReference>
<organism evidence="7 8">
    <name type="scientific">Dillenia turbinata</name>
    <dbReference type="NCBI Taxonomy" id="194707"/>
    <lineage>
        <taxon>Eukaryota</taxon>
        <taxon>Viridiplantae</taxon>
        <taxon>Streptophyta</taxon>
        <taxon>Embryophyta</taxon>
        <taxon>Tracheophyta</taxon>
        <taxon>Spermatophyta</taxon>
        <taxon>Magnoliopsida</taxon>
        <taxon>eudicotyledons</taxon>
        <taxon>Gunneridae</taxon>
        <taxon>Pentapetalae</taxon>
        <taxon>Dilleniales</taxon>
        <taxon>Dilleniaceae</taxon>
        <taxon>Dillenia</taxon>
    </lineage>
</organism>
<dbReference type="FunFam" id="1.50.10.160:FF:000002">
    <property type="entry name" value="cis-abienol synthase, chloroplastic"/>
    <property type="match status" value="1"/>
</dbReference>
<sequence>MQKPARVDGPKEKISKLFNKVELSVSSYDTAWVAMIPCPSSPDEPFFPETLKWLLKNQLRDGSWGLVQRHPLLIKDALSSTLACVLALKRWGVGEEHVNKGIRFIESNFALVNDEKQQSPLGFDIIFPGMVEYARNLNLTLPLRDNDVEAMLQKRDSELKRCLESGTKGSRAHLAYVAEGLGNLNDWERVMKYQRKNGSLFNSPSTTAAAFHHIQDSACLNYLTSLLNKFDNAVPTIYPLDMYARLCMVDNLQNMGIERQFRNEIASVLDEAYRCWLDKDEEIFSDVTTTALAFRLLRFNGYEVSADPLAQFAEEDYYSEPFVGQVKDIDAVIELFRASQFVLYPEETALEKQNIWSGNYLQQILYDAAIRPGKLSENARHKVDDALNCVYHVTLNRLGHRRYIEHHNIDGIRTLKSSYWCPNIGNEDFRRLAVEEYNYSQSMYQKELKQFQRWLSENKLDNLSYAFPFKHSYGYLCAAATLFPPELADARMSWARNSVLTTVIDEFFDAVGTKEELENLVELTEKWDVDRNLHCVSEDVEILFTALYRTITEIGEKAYKWQGRNVTGHIIELWVDLLKAYHQEAKWAKDNVVPGLDEYMANGYVSFALGPIVVPACYFVGPKLSEEVIRGPELYNLYKHMSNCGRLLNDVQSYKREAEQGKMNAVMLRMIHSGCVVTEEESIKAIKDFIESERKELIKMMFQREGSVVPRGCKELFYKMTQIVHLFYKKDDGYNSEELITALKKVIAMPIAFDEQQKELSSETN</sequence>
<comment type="cofactor">
    <cofactor evidence="1">
        <name>Mg(2+)</name>
        <dbReference type="ChEBI" id="CHEBI:18420"/>
    </cofactor>
</comment>
<dbReference type="InterPro" id="IPR044814">
    <property type="entry name" value="Terpene_cyclase_plant_C1"/>
</dbReference>
<evidence type="ECO:0000256" key="3">
    <source>
        <dbReference type="ARBA" id="ARBA00022842"/>
    </source>
</evidence>
<dbReference type="Gene3D" id="1.10.600.10">
    <property type="entry name" value="Farnesyl Diphosphate Synthase"/>
    <property type="match status" value="1"/>
</dbReference>
<dbReference type="Pfam" id="PF01397">
    <property type="entry name" value="Terpene_synth"/>
    <property type="match status" value="1"/>
</dbReference>
<evidence type="ECO:0000256" key="2">
    <source>
        <dbReference type="ARBA" id="ARBA00022723"/>
    </source>
</evidence>
<dbReference type="EMBL" id="JBAMMX010000001">
    <property type="protein sequence ID" value="KAK6947192.1"/>
    <property type="molecule type" value="Genomic_DNA"/>
</dbReference>
<dbReference type="InterPro" id="IPR001906">
    <property type="entry name" value="Terpene_synth_N"/>
</dbReference>
<dbReference type="CDD" id="cd00684">
    <property type="entry name" value="Terpene_cyclase_plant_C1"/>
    <property type="match status" value="1"/>
</dbReference>
<dbReference type="GO" id="GO:0000287">
    <property type="term" value="F:magnesium ion binding"/>
    <property type="evidence" value="ECO:0007669"/>
    <property type="project" value="InterPro"/>
</dbReference>
<protein>
    <submittedName>
        <fullName evidence="7">Terpene synthase, metal-binding domain</fullName>
    </submittedName>
</protein>
<dbReference type="FunFam" id="1.10.600.10:FF:000005">
    <property type="entry name" value="Ent-kaur-16-ene synthase, chloroplastic"/>
    <property type="match status" value="1"/>
</dbReference>
<evidence type="ECO:0000256" key="4">
    <source>
        <dbReference type="ARBA" id="ARBA00023239"/>
    </source>
</evidence>
<accession>A0AAN8ZRP0</accession>
<dbReference type="Gene3D" id="1.50.10.160">
    <property type="match status" value="1"/>
</dbReference>
<dbReference type="GO" id="GO:0010333">
    <property type="term" value="F:terpene synthase activity"/>
    <property type="evidence" value="ECO:0007669"/>
    <property type="project" value="InterPro"/>
</dbReference>
<dbReference type="FunFam" id="1.50.10.130:FF:000002">
    <property type="entry name" value="Ent-copalyl diphosphate synthase, chloroplastic"/>
    <property type="match status" value="1"/>
</dbReference>
<dbReference type="InterPro" id="IPR036965">
    <property type="entry name" value="Terpene_synth_N_sf"/>
</dbReference>
<evidence type="ECO:0000256" key="1">
    <source>
        <dbReference type="ARBA" id="ARBA00001946"/>
    </source>
</evidence>
<keyword evidence="3" id="KW-0460">Magnesium</keyword>
<dbReference type="PANTHER" id="PTHR31739">
    <property type="entry name" value="ENT-COPALYL DIPHOSPHATE SYNTHASE, CHLOROPLASTIC"/>
    <property type="match status" value="1"/>
</dbReference>
<dbReference type="InterPro" id="IPR005630">
    <property type="entry name" value="Terpene_synthase_metal-bd"/>
</dbReference>
<feature type="domain" description="Terpene synthase N-terminal" evidence="5">
    <location>
        <begin position="186"/>
        <end position="381"/>
    </location>
</feature>
<dbReference type="InterPro" id="IPR050148">
    <property type="entry name" value="Terpene_synthase-like"/>
</dbReference>
<reference evidence="7 8" key="1">
    <citation type="submission" date="2023-12" db="EMBL/GenBank/DDBJ databases">
        <title>A high-quality genome assembly for Dillenia turbinata (Dilleniales).</title>
        <authorList>
            <person name="Chanderbali A."/>
        </authorList>
    </citation>
    <scope>NUCLEOTIDE SEQUENCE [LARGE SCALE GENOMIC DNA]</scope>
    <source>
        <strain evidence="7">LSX21</strain>
        <tissue evidence="7">Leaf</tissue>
    </source>
</reference>